<dbReference type="STRING" id="1423959.SAMN05444407_102163"/>
<dbReference type="AlphaFoldDB" id="A0A1M6XPI0"/>
<dbReference type="PIRSF" id="PIRSF004761">
    <property type="entry name" value="Hydrgn_mat_HypA"/>
    <property type="match status" value="1"/>
</dbReference>
<dbReference type="RefSeq" id="WP_066692692.1">
    <property type="nucleotide sequence ID" value="NZ_FRBM01000002.1"/>
</dbReference>
<gene>
    <name evidence="4" type="ORF">BBH99_17915</name>
    <name evidence="5" type="ORF">SAMN05444407_102163</name>
</gene>
<dbReference type="PANTHER" id="PTHR34535">
    <property type="entry name" value="HYDROGENASE MATURATION FACTOR HYPA"/>
    <property type="match status" value="1"/>
</dbReference>
<evidence type="ECO:0000313" key="4">
    <source>
        <dbReference type="EMBL" id="OCA79749.1"/>
    </source>
</evidence>
<dbReference type="Pfam" id="PF01155">
    <property type="entry name" value="HypA"/>
    <property type="match status" value="1"/>
</dbReference>
<proteinExistence type="predicted"/>
<name>A0A1M6XPI0_9FLAO</name>
<dbReference type="GO" id="GO:0051604">
    <property type="term" value="P:protein maturation"/>
    <property type="evidence" value="ECO:0007669"/>
    <property type="project" value="InterPro"/>
</dbReference>
<sequence length="117" mass="13580">MHELSIVKDIFDTLEEHYDAKVEDIQQVQVTAGLLSNVQPVLIQNAFDAFITDHPYYQEMELEVLVNDIIAHCEQCHKDFQVRYHKFVCNDCGTPSTQIVQGNELFISKVIFKQKDH</sequence>
<dbReference type="PANTHER" id="PTHR34535:SF3">
    <property type="entry name" value="HYDROGENASE MATURATION FACTOR HYPA"/>
    <property type="match status" value="1"/>
</dbReference>
<keyword evidence="1" id="KW-0533">Nickel</keyword>
<dbReference type="GO" id="GO:0016151">
    <property type="term" value="F:nickel cation binding"/>
    <property type="evidence" value="ECO:0007669"/>
    <property type="project" value="InterPro"/>
</dbReference>
<dbReference type="Gene3D" id="3.30.2320.80">
    <property type="match status" value="1"/>
</dbReference>
<evidence type="ECO:0000256" key="2">
    <source>
        <dbReference type="ARBA" id="ARBA00022723"/>
    </source>
</evidence>
<evidence type="ECO:0000313" key="7">
    <source>
        <dbReference type="Proteomes" id="UP000184069"/>
    </source>
</evidence>
<reference evidence="5 7" key="2">
    <citation type="submission" date="2016-11" db="EMBL/GenBank/DDBJ databases">
        <authorList>
            <person name="Jaros S."/>
            <person name="Januszkiewicz K."/>
            <person name="Wedrychowicz H."/>
        </authorList>
    </citation>
    <scope>NUCLEOTIDE SEQUENCE [LARGE SCALE GENOMIC DNA]</scope>
    <source>
        <strain evidence="5 7">DSM 27621</strain>
    </source>
</reference>
<evidence type="ECO:0000313" key="5">
    <source>
        <dbReference type="EMBL" id="SHL07887.1"/>
    </source>
</evidence>
<dbReference type="EMBL" id="MAYF01000055">
    <property type="protein sequence ID" value="OCA79749.1"/>
    <property type="molecule type" value="Genomic_DNA"/>
</dbReference>
<evidence type="ECO:0000256" key="3">
    <source>
        <dbReference type="ARBA" id="ARBA00022833"/>
    </source>
</evidence>
<dbReference type="Proteomes" id="UP000093508">
    <property type="component" value="Unassembled WGS sequence"/>
</dbReference>
<evidence type="ECO:0000256" key="1">
    <source>
        <dbReference type="ARBA" id="ARBA00022596"/>
    </source>
</evidence>
<dbReference type="Proteomes" id="UP000184069">
    <property type="component" value="Unassembled WGS sequence"/>
</dbReference>
<keyword evidence="6" id="KW-1185">Reference proteome</keyword>
<accession>A0A1M6XPI0</accession>
<keyword evidence="3" id="KW-0862">Zinc</keyword>
<dbReference type="GO" id="GO:0008270">
    <property type="term" value="F:zinc ion binding"/>
    <property type="evidence" value="ECO:0007669"/>
    <property type="project" value="TreeGrafter"/>
</dbReference>
<evidence type="ECO:0000313" key="6">
    <source>
        <dbReference type="Proteomes" id="UP000093508"/>
    </source>
</evidence>
<dbReference type="InterPro" id="IPR000688">
    <property type="entry name" value="HypA/HybF"/>
</dbReference>
<protein>
    <submittedName>
        <fullName evidence="4">Hydrogenase expression protein</fullName>
    </submittedName>
    <submittedName>
        <fullName evidence="5">Hydrogenase nickel incorporation protein HypA/HybF</fullName>
    </submittedName>
</protein>
<organism evidence="5 7">
    <name type="scientific">Chryseobacterium contaminans</name>
    <dbReference type="NCBI Taxonomy" id="1423959"/>
    <lineage>
        <taxon>Bacteria</taxon>
        <taxon>Pseudomonadati</taxon>
        <taxon>Bacteroidota</taxon>
        <taxon>Flavobacteriia</taxon>
        <taxon>Flavobacteriales</taxon>
        <taxon>Weeksellaceae</taxon>
        <taxon>Chryseobacterium group</taxon>
        <taxon>Chryseobacterium</taxon>
    </lineage>
</organism>
<dbReference type="EMBL" id="FRBM01000002">
    <property type="protein sequence ID" value="SHL07887.1"/>
    <property type="molecule type" value="Genomic_DNA"/>
</dbReference>
<reference evidence="4 6" key="1">
    <citation type="submission" date="2016-07" db="EMBL/GenBank/DDBJ databases">
        <authorList>
            <person name="Jeong J.-J."/>
            <person name="Kim D.W."/>
            <person name="Sang M.K."/>
            <person name="Choi I.-G."/>
            <person name="Kim K.D."/>
        </authorList>
    </citation>
    <scope>NUCLEOTIDE SEQUENCE [LARGE SCALE GENOMIC DNA]</scope>
    <source>
        <strain evidence="4 6">C-26</strain>
    </source>
</reference>
<dbReference type="OrthoDB" id="9800361at2"/>
<keyword evidence="2" id="KW-0479">Metal-binding</keyword>